<dbReference type="EMBL" id="JANBVB010000032">
    <property type="protein sequence ID" value="KAJ2899242.1"/>
    <property type="molecule type" value="Genomic_DNA"/>
</dbReference>
<proteinExistence type="predicted"/>
<organism evidence="1 2">
    <name type="scientific">Coemansia aciculifera</name>
    <dbReference type="NCBI Taxonomy" id="417176"/>
    <lineage>
        <taxon>Eukaryota</taxon>
        <taxon>Fungi</taxon>
        <taxon>Fungi incertae sedis</taxon>
        <taxon>Zoopagomycota</taxon>
        <taxon>Kickxellomycotina</taxon>
        <taxon>Kickxellomycetes</taxon>
        <taxon>Kickxellales</taxon>
        <taxon>Kickxellaceae</taxon>
        <taxon>Coemansia</taxon>
    </lineage>
</organism>
<keyword evidence="2" id="KW-1185">Reference proteome</keyword>
<evidence type="ECO:0000313" key="1">
    <source>
        <dbReference type="EMBL" id="KAJ2899242.1"/>
    </source>
</evidence>
<comment type="caution">
    <text evidence="1">The sequence shown here is derived from an EMBL/GenBank/DDBJ whole genome shotgun (WGS) entry which is preliminary data.</text>
</comment>
<accession>A0ACC1M6Y8</accession>
<evidence type="ECO:0000313" key="2">
    <source>
        <dbReference type="Proteomes" id="UP001139981"/>
    </source>
</evidence>
<reference evidence="1" key="1">
    <citation type="submission" date="2022-07" db="EMBL/GenBank/DDBJ databases">
        <title>Phylogenomic reconstructions and comparative analyses of Kickxellomycotina fungi.</title>
        <authorList>
            <person name="Reynolds N.K."/>
            <person name="Stajich J.E."/>
            <person name="Barry K."/>
            <person name="Grigoriev I.V."/>
            <person name="Crous P."/>
            <person name="Smith M.E."/>
        </authorList>
    </citation>
    <scope>NUCLEOTIDE SEQUENCE</scope>
    <source>
        <strain evidence="1">CBS 190363</strain>
    </source>
</reference>
<protein>
    <submittedName>
        <fullName evidence="1">Uncharacterized protein</fullName>
    </submittedName>
</protein>
<name>A0ACC1M6Y8_9FUNG</name>
<gene>
    <name evidence="1" type="ORF">IWW38_001056</name>
</gene>
<dbReference type="Proteomes" id="UP001139981">
    <property type="component" value="Unassembled WGS sequence"/>
</dbReference>
<sequence length="300" mass="33120">MVEREWTDWKFTREDLKRTPSVVACGWTVEREELDRAKACALIYSASKKLQLPQITSASACVYLHRFFMRHSLKEYHHYNIAATCLFVACKAEESLRKLEIFIPVIVYYASKGNRKAPPGTAEFEKWRAVILRTEVVILQALCFDMVVEHPHVALIDLCDRLGLTRHLSQMAWSFVADCMRLPLCLVHTAKSISCASISLATRVVSSSEAMAAGSAGSSLVDDSWLDRIGADRVAVAEIAQWLLEFYAREAQSRMTRGVADGSGGVAAADAAIHTPMSSPGSTIASPMSHVQPSPSSEQK</sequence>